<dbReference type="InterPro" id="IPR007627">
    <property type="entry name" value="RNA_pol_sigma70_r2"/>
</dbReference>
<keyword evidence="9" id="KW-1185">Reference proteome</keyword>
<dbReference type="Proteomes" id="UP000642748">
    <property type="component" value="Unassembled WGS sequence"/>
</dbReference>
<keyword evidence="3" id="KW-0731">Sigma factor</keyword>
<dbReference type="AlphaFoldDB" id="A0A8J3VNM7"/>
<dbReference type="InterPro" id="IPR013325">
    <property type="entry name" value="RNA_pol_sigma_r2"/>
</dbReference>
<comment type="caution">
    <text evidence="8">The sequence shown here is derived from an EMBL/GenBank/DDBJ whole genome shotgun (WGS) entry which is preliminary data.</text>
</comment>
<gene>
    <name evidence="8" type="ORF">Raf01_11890</name>
</gene>
<dbReference type="InterPro" id="IPR013324">
    <property type="entry name" value="RNA_pol_sigma_r3/r4-like"/>
</dbReference>
<dbReference type="Pfam" id="PF08281">
    <property type="entry name" value="Sigma70_r4_2"/>
    <property type="match status" value="1"/>
</dbReference>
<dbReference type="Gene3D" id="1.10.10.10">
    <property type="entry name" value="Winged helix-like DNA-binding domain superfamily/Winged helix DNA-binding domain"/>
    <property type="match status" value="1"/>
</dbReference>
<keyword evidence="4" id="KW-0238">DNA-binding</keyword>
<evidence type="ECO:0000313" key="8">
    <source>
        <dbReference type="EMBL" id="GIH13017.1"/>
    </source>
</evidence>
<dbReference type="GO" id="GO:0006352">
    <property type="term" value="P:DNA-templated transcription initiation"/>
    <property type="evidence" value="ECO:0007669"/>
    <property type="project" value="InterPro"/>
</dbReference>
<keyword evidence="5" id="KW-0804">Transcription</keyword>
<evidence type="ECO:0000256" key="4">
    <source>
        <dbReference type="ARBA" id="ARBA00023125"/>
    </source>
</evidence>
<dbReference type="SUPFAM" id="SSF88659">
    <property type="entry name" value="Sigma3 and sigma4 domains of RNA polymerase sigma factors"/>
    <property type="match status" value="1"/>
</dbReference>
<accession>A0A8J3VNM7</accession>
<evidence type="ECO:0000313" key="9">
    <source>
        <dbReference type="Proteomes" id="UP000642748"/>
    </source>
</evidence>
<feature type="domain" description="RNA polymerase sigma-70 region 2" evidence="6">
    <location>
        <begin position="54"/>
        <end position="121"/>
    </location>
</feature>
<feature type="domain" description="RNA polymerase sigma factor 70 region 4 type 2" evidence="7">
    <location>
        <begin position="156"/>
        <end position="207"/>
    </location>
</feature>
<comment type="similarity">
    <text evidence="1">Belongs to the sigma-70 factor family. ECF subfamily.</text>
</comment>
<evidence type="ECO:0000256" key="1">
    <source>
        <dbReference type="ARBA" id="ARBA00010641"/>
    </source>
</evidence>
<evidence type="ECO:0000256" key="2">
    <source>
        <dbReference type="ARBA" id="ARBA00023015"/>
    </source>
</evidence>
<dbReference type="Pfam" id="PF04542">
    <property type="entry name" value="Sigma70_r2"/>
    <property type="match status" value="1"/>
</dbReference>
<evidence type="ECO:0000256" key="5">
    <source>
        <dbReference type="ARBA" id="ARBA00023163"/>
    </source>
</evidence>
<dbReference type="NCBIfam" id="TIGR02937">
    <property type="entry name" value="sigma70-ECF"/>
    <property type="match status" value="1"/>
</dbReference>
<dbReference type="PANTHER" id="PTHR43133:SF8">
    <property type="entry name" value="RNA POLYMERASE SIGMA FACTOR HI_1459-RELATED"/>
    <property type="match status" value="1"/>
</dbReference>
<dbReference type="PANTHER" id="PTHR43133">
    <property type="entry name" value="RNA POLYMERASE ECF-TYPE SIGMA FACTO"/>
    <property type="match status" value="1"/>
</dbReference>
<dbReference type="EMBL" id="BONZ01000013">
    <property type="protein sequence ID" value="GIH13017.1"/>
    <property type="molecule type" value="Genomic_DNA"/>
</dbReference>
<reference evidence="8" key="1">
    <citation type="submission" date="2021-01" db="EMBL/GenBank/DDBJ databases">
        <title>Whole genome shotgun sequence of Rugosimonospora africana NBRC 104875.</title>
        <authorList>
            <person name="Komaki H."/>
            <person name="Tamura T."/>
        </authorList>
    </citation>
    <scope>NUCLEOTIDE SEQUENCE</scope>
    <source>
        <strain evidence="8">NBRC 104875</strain>
    </source>
</reference>
<name>A0A8J3VNM7_9ACTN</name>
<dbReference type="SUPFAM" id="SSF88946">
    <property type="entry name" value="Sigma2 domain of RNA polymerase sigma factors"/>
    <property type="match status" value="1"/>
</dbReference>
<sequence>MASGINAVTNAHDEWRLDGENESGMTMTAQSARSPSDADILRESRDRPGRFADLFDAYHGQIHRYIASRLSAGHADDLAAETFLVAFRGRKRFGGQGGHVRAWLYGIATNLIRRHRRDEERKYRALGRIAASDGTDVHDNDEDQIAARLDALGVRRDLGAALRSLKPADRDVLLLIALAELSYAEVAVALGIAEGTVASRLNRARRTVRAALADADPARTRQEHENG</sequence>
<dbReference type="InterPro" id="IPR036388">
    <property type="entry name" value="WH-like_DNA-bd_sf"/>
</dbReference>
<evidence type="ECO:0000256" key="3">
    <source>
        <dbReference type="ARBA" id="ARBA00023082"/>
    </source>
</evidence>
<evidence type="ECO:0000259" key="6">
    <source>
        <dbReference type="Pfam" id="PF04542"/>
    </source>
</evidence>
<dbReference type="GO" id="GO:0003677">
    <property type="term" value="F:DNA binding"/>
    <property type="evidence" value="ECO:0007669"/>
    <property type="project" value="UniProtKB-KW"/>
</dbReference>
<dbReference type="GO" id="GO:0016987">
    <property type="term" value="F:sigma factor activity"/>
    <property type="evidence" value="ECO:0007669"/>
    <property type="project" value="UniProtKB-KW"/>
</dbReference>
<organism evidence="8 9">
    <name type="scientific">Rugosimonospora africana</name>
    <dbReference type="NCBI Taxonomy" id="556532"/>
    <lineage>
        <taxon>Bacteria</taxon>
        <taxon>Bacillati</taxon>
        <taxon>Actinomycetota</taxon>
        <taxon>Actinomycetes</taxon>
        <taxon>Micromonosporales</taxon>
        <taxon>Micromonosporaceae</taxon>
        <taxon>Rugosimonospora</taxon>
    </lineage>
</organism>
<dbReference type="CDD" id="cd06171">
    <property type="entry name" value="Sigma70_r4"/>
    <property type="match status" value="1"/>
</dbReference>
<proteinExistence type="inferred from homology"/>
<evidence type="ECO:0000259" key="7">
    <source>
        <dbReference type="Pfam" id="PF08281"/>
    </source>
</evidence>
<keyword evidence="2" id="KW-0805">Transcription regulation</keyword>
<dbReference type="Gene3D" id="1.10.1740.10">
    <property type="match status" value="1"/>
</dbReference>
<evidence type="ECO:0008006" key="10">
    <source>
        <dbReference type="Google" id="ProtNLM"/>
    </source>
</evidence>
<dbReference type="InterPro" id="IPR014284">
    <property type="entry name" value="RNA_pol_sigma-70_dom"/>
</dbReference>
<protein>
    <recommendedName>
        <fullName evidence="10">RNA polymerase sigma-70 factor, ECF subfamily</fullName>
    </recommendedName>
</protein>
<dbReference type="InterPro" id="IPR039425">
    <property type="entry name" value="RNA_pol_sigma-70-like"/>
</dbReference>
<dbReference type="InterPro" id="IPR013249">
    <property type="entry name" value="RNA_pol_sigma70_r4_t2"/>
</dbReference>